<sequence>MKRALEVLNELKQKQIIKDYAIGGAIAALKWVEPFFTQDLDVFVILEENTSIKGIIDLSPIYEYLKKKGYIWEKHWVVIEGVPVDIFPADEFEKKAIEEALEAEYDGVKTKIITPEYLIALFLRTNRDKDIRKMQMLLEQTEVNMKKLRKILVQFGLDSKFNDFKRKYYGK</sequence>
<proteinExistence type="predicted"/>
<reference evidence="1" key="1">
    <citation type="journal article" date="2020" name="mSystems">
        <title>Genome- and Community-Level Interaction Insights into Carbon Utilization and Element Cycling Functions of Hydrothermarchaeota in Hydrothermal Sediment.</title>
        <authorList>
            <person name="Zhou Z."/>
            <person name="Liu Y."/>
            <person name="Xu W."/>
            <person name="Pan J."/>
            <person name="Luo Z.H."/>
            <person name="Li M."/>
        </authorList>
    </citation>
    <scope>NUCLEOTIDE SEQUENCE [LARGE SCALE GENOMIC DNA]</scope>
    <source>
        <strain evidence="1">SpSt-774</strain>
    </source>
</reference>
<protein>
    <recommendedName>
        <fullName evidence="2">Nucleotidyltransferase family protein</fullName>
    </recommendedName>
</protein>
<comment type="caution">
    <text evidence="1">The sequence shown here is derived from an EMBL/GenBank/DDBJ whole genome shotgun (WGS) entry which is preliminary data.</text>
</comment>
<gene>
    <name evidence="1" type="ORF">ENV60_05045</name>
</gene>
<dbReference type="SUPFAM" id="SSF81301">
    <property type="entry name" value="Nucleotidyltransferase"/>
    <property type="match status" value="1"/>
</dbReference>
<name>A0A7C4TBS4_UNCW3</name>
<dbReference type="EMBL" id="DTGZ01000092">
    <property type="protein sequence ID" value="HGV97644.1"/>
    <property type="molecule type" value="Genomic_DNA"/>
</dbReference>
<accession>A0A7C4TBS4</accession>
<dbReference type="Gene3D" id="3.30.460.40">
    <property type="match status" value="1"/>
</dbReference>
<dbReference type="InterPro" id="IPR043519">
    <property type="entry name" value="NT_sf"/>
</dbReference>
<evidence type="ECO:0008006" key="2">
    <source>
        <dbReference type="Google" id="ProtNLM"/>
    </source>
</evidence>
<evidence type="ECO:0000313" key="1">
    <source>
        <dbReference type="EMBL" id="HGV97644.1"/>
    </source>
</evidence>
<organism evidence="1">
    <name type="scientific">candidate division WOR-3 bacterium</name>
    <dbReference type="NCBI Taxonomy" id="2052148"/>
    <lineage>
        <taxon>Bacteria</taxon>
        <taxon>Bacteria division WOR-3</taxon>
    </lineage>
</organism>
<dbReference type="AlphaFoldDB" id="A0A7C4TBS4"/>